<dbReference type="eggNOG" id="COG3361">
    <property type="taxonomic scope" value="Bacteria"/>
</dbReference>
<evidence type="ECO:0008006" key="3">
    <source>
        <dbReference type="Google" id="ProtNLM"/>
    </source>
</evidence>
<dbReference type="InterPro" id="IPR023375">
    <property type="entry name" value="ADC_dom_sf"/>
</dbReference>
<dbReference type="AlphaFoldDB" id="A0A0F0H961"/>
<dbReference type="SUPFAM" id="SSF160104">
    <property type="entry name" value="Acetoacetate decarboxylase-like"/>
    <property type="match status" value="1"/>
</dbReference>
<dbReference type="PANTHER" id="PTHR39186:SF1">
    <property type="entry name" value="DUF2071 DOMAIN-CONTAINING PROTEIN"/>
    <property type="match status" value="1"/>
</dbReference>
<accession>A0A0F0H961</accession>
<dbReference type="OrthoDB" id="150993at2"/>
<comment type="caution">
    <text evidence="1">The sequence shown here is derived from an EMBL/GenBank/DDBJ whole genome shotgun (WGS) entry which is preliminary data.</text>
</comment>
<organism evidence="1 2">
    <name type="scientific">Lentzea aerocolonigenes</name>
    <name type="common">Lechevalieria aerocolonigenes</name>
    <name type="synonym">Saccharothrix aerocolonigenes</name>
    <dbReference type="NCBI Taxonomy" id="68170"/>
    <lineage>
        <taxon>Bacteria</taxon>
        <taxon>Bacillati</taxon>
        <taxon>Actinomycetota</taxon>
        <taxon>Actinomycetes</taxon>
        <taxon>Pseudonocardiales</taxon>
        <taxon>Pseudonocardiaceae</taxon>
        <taxon>Lentzea</taxon>
    </lineage>
</organism>
<dbReference type="InterPro" id="IPR018644">
    <property type="entry name" value="DUF2071"/>
</dbReference>
<reference evidence="1 2" key="1">
    <citation type="submission" date="2015-02" db="EMBL/GenBank/DDBJ databases">
        <authorList>
            <person name="Ju K.-S."/>
            <person name="Doroghazi J.R."/>
            <person name="Metcalf W."/>
        </authorList>
    </citation>
    <scope>NUCLEOTIDE SEQUENCE [LARGE SCALE GENOMIC DNA]</scope>
    <source>
        <strain evidence="1 2">NRRL B-16140</strain>
    </source>
</reference>
<dbReference type="RefSeq" id="WP_045310102.1">
    <property type="nucleotide sequence ID" value="NZ_JYJG01000020.1"/>
</dbReference>
<protein>
    <recommendedName>
        <fullName evidence="3">DUF2071 domain-containing protein</fullName>
    </recommendedName>
</protein>
<keyword evidence="2" id="KW-1185">Reference proteome</keyword>
<dbReference type="Proteomes" id="UP000033393">
    <property type="component" value="Unassembled WGS sequence"/>
</dbReference>
<proteinExistence type="predicted"/>
<dbReference type="PANTHER" id="PTHR39186">
    <property type="entry name" value="DUF2071 FAMILY PROTEIN"/>
    <property type="match status" value="1"/>
</dbReference>
<evidence type="ECO:0000313" key="1">
    <source>
        <dbReference type="EMBL" id="KJK52035.1"/>
    </source>
</evidence>
<sequence>MTEPVTPLTPRPVRFAAVGQWWRDVTFLHWAVEPEKVARFLPEGTVPDVLDGVTYIGLVPFRMHPIGGRIGPRLPYIGTFCETNVRLYSVDGEGRRGVVFLSLDASRLVPVLGAQTSAQLPYKWSSMRLKRFDDVLTYTSKRIWPGPRGASSRVVVRTGKPITSGDLERFLTARWGLHVAWHGRTIYLPNDHPEWPLHEAELLELDDDLVAASGLEAPSGPPVSVLFSPGVPVRFGVPVA</sequence>
<evidence type="ECO:0000313" key="2">
    <source>
        <dbReference type="Proteomes" id="UP000033393"/>
    </source>
</evidence>
<gene>
    <name evidence="1" type="ORF">UK23_04665</name>
</gene>
<name>A0A0F0H961_LENAE</name>
<dbReference type="PATRIC" id="fig|68170.10.peg.5642"/>
<dbReference type="Pfam" id="PF09844">
    <property type="entry name" value="DUF2071"/>
    <property type="match status" value="1"/>
</dbReference>
<dbReference type="EMBL" id="JYJG01000020">
    <property type="protein sequence ID" value="KJK52035.1"/>
    <property type="molecule type" value="Genomic_DNA"/>
</dbReference>